<dbReference type="GO" id="GO:0003677">
    <property type="term" value="F:DNA binding"/>
    <property type="evidence" value="ECO:0007669"/>
    <property type="project" value="InterPro"/>
</dbReference>
<keyword evidence="3" id="KW-0808">Transferase</keyword>
<gene>
    <name evidence="6" type="ORF">BTQ06_08800</name>
</gene>
<evidence type="ECO:0000313" key="6">
    <source>
        <dbReference type="EMBL" id="PAU24411.1"/>
    </source>
</evidence>
<dbReference type="GO" id="GO:0032259">
    <property type="term" value="P:methylation"/>
    <property type="evidence" value="ECO:0007669"/>
    <property type="project" value="UniProtKB-KW"/>
</dbReference>
<organism evidence="6 7">
    <name type="scientific">Escherichia coli</name>
    <dbReference type="NCBI Taxonomy" id="562"/>
    <lineage>
        <taxon>Bacteria</taxon>
        <taxon>Pseudomonadati</taxon>
        <taxon>Pseudomonadota</taxon>
        <taxon>Gammaproteobacteria</taxon>
        <taxon>Enterobacterales</taxon>
        <taxon>Enterobacteriaceae</taxon>
        <taxon>Escherichia</taxon>
    </lineage>
</organism>
<accession>A0A2A2CDM8</accession>
<sequence length="268" mass="29400">MTVGIAIQHQPAHTPEHTKVYQTDNATLCRGNALEILPLIEPESIDALITDPPYSSGATHKAGRTNQGSHAKYLNGENLHRFDGFAGENMDARSWAYWTQLWMAQAHRAVRPGGYALVFTDWRQLPALTDAFQASGFTWRGIIAWNKGRGSRTPHAGYFRHQCEYIVWGSKGHLDKSPSGPFDGCMTYPVIPSKKMHPTGKPEELMAELVRTVNSGGTVLDPFMGSGTTGVAALKAGRKFIGIETSDHYFEVAAQRLRGTITTTISAT</sequence>
<feature type="domain" description="DNA methylase N-4/N-6" evidence="5">
    <location>
        <begin position="195"/>
        <end position="254"/>
    </location>
</feature>
<dbReference type="RefSeq" id="WP_095586038.1">
    <property type="nucleotide sequence ID" value="NZ_JASGPY010000002.1"/>
</dbReference>
<reference evidence="6 7" key="1">
    <citation type="submission" date="2016-12" db="EMBL/GenBank/DDBJ databases">
        <title>Real-Time Genomic Investigation Underlying the Public Health Response to a Shiga Toxin-Producing Escherichia Coli O26:H11 Outbreak in a Nursery.</title>
        <authorList>
            <person name="Ferdous M."/>
            <person name="Moran-Gilad J."/>
            <person name="Rossen J.W."/>
            <person name="Gdalevich M."/>
        </authorList>
    </citation>
    <scope>NUCLEOTIDE SEQUENCE [LARGE SCALE GENOMIC DNA]</scope>
    <source>
        <strain evidence="6 7">STEC 514-2</strain>
    </source>
</reference>
<dbReference type="PANTHER" id="PTHR13370">
    <property type="entry name" value="RNA METHYLASE-RELATED"/>
    <property type="match status" value="1"/>
</dbReference>
<keyword evidence="2 6" id="KW-0489">Methyltransferase</keyword>
<dbReference type="PROSITE" id="PS00092">
    <property type="entry name" value="N6_MTASE"/>
    <property type="match status" value="1"/>
</dbReference>
<dbReference type="EMBL" id="MRVZ01000025">
    <property type="protein sequence ID" value="PAU24411.1"/>
    <property type="molecule type" value="Genomic_DNA"/>
</dbReference>
<dbReference type="InterPro" id="IPR029063">
    <property type="entry name" value="SAM-dependent_MTases_sf"/>
</dbReference>
<proteinExistence type="inferred from homology"/>
<evidence type="ECO:0000256" key="2">
    <source>
        <dbReference type="ARBA" id="ARBA00022603"/>
    </source>
</evidence>
<dbReference type="EC" id="2.1.1.-" evidence="4"/>
<dbReference type="GO" id="GO:0005737">
    <property type="term" value="C:cytoplasm"/>
    <property type="evidence" value="ECO:0007669"/>
    <property type="project" value="TreeGrafter"/>
</dbReference>
<dbReference type="InterPro" id="IPR002052">
    <property type="entry name" value="DNA_methylase_N6_adenine_CS"/>
</dbReference>
<evidence type="ECO:0000256" key="3">
    <source>
        <dbReference type="ARBA" id="ARBA00022679"/>
    </source>
</evidence>
<dbReference type="InterPro" id="IPR002941">
    <property type="entry name" value="DNA_methylase_N4/N6"/>
</dbReference>
<evidence type="ECO:0000313" key="7">
    <source>
        <dbReference type="Proteomes" id="UP000218543"/>
    </source>
</evidence>
<name>A0A2A2CDM8_ECOLX</name>
<protein>
    <recommendedName>
        <fullName evidence="4">Methyltransferase</fullName>
        <ecNumber evidence="4">2.1.1.-</ecNumber>
    </recommendedName>
</protein>
<evidence type="ECO:0000256" key="4">
    <source>
        <dbReference type="RuleBase" id="RU362026"/>
    </source>
</evidence>
<dbReference type="Gene3D" id="3.40.50.150">
    <property type="entry name" value="Vaccinia Virus protein VP39"/>
    <property type="match status" value="1"/>
</dbReference>
<comment type="similarity">
    <text evidence="1 4">Belongs to the N(4)/N(6)-methyltransferase family.</text>
</comment>
<dbReference type="PRINTS" id="PR00508">
    <property type="entry name" value="S21N4MTFRASE"/>
</dbReference>
<feature type="domain" description="DNA methylase N-4/N-6" evidence="5">
    <location>
        <begin position="45"/>
        <end position="172"/>
    </location>
</feature>
<comment type="caution">
    <text evidence="6">The sequence shown here is derived from an EMBL/GenBank/DDBJ whole genome shotgun (WGS) entry which is preliminary data.</text>
</comment>
<dbReference type="InterPro" id="IPR001091">
    <property type="entry name" value="RM_Methyltransferase"/>
</dbReference>
<evidence type="ECO:0000256" key="1">
    <source>
        <dbReference type="ARBA" id="ARBA00006594"/>
    </source>
</evidence>
<dbReference type="GO" id="GO:0009007">
    <property type="term" value="F:site-specific DNA-methyltransferase (adenine-specific) activity"/>
    <property type="evidence" value="ECO:0007669"/>
    <property type="project" value="TreeGrafter"/>
</dbReference>
<dbReference type="GO" id="GO:0008170">
    <property type="term" value="F:N-methyltransferase activity"/>
    <property type="evidence" value="ECO:0007669"/>
    <property type="project" value="InterPro"/>
</dbReference>
<dbReference type="Proteomes" id="UP000218543">
    <property type="component" value="Unassembled WGS sequence"/>
</dbReference>
<dbReference type="SUPFAM" id="SSF53335">
    <property type="entry name" value="S-adenosyl-L-methionine-dependent methyltransferases"/>
    <property type="match status" value="1"/>
</dbReference>
<dbReference type="PANTHER" id="PTHR13370:SF3">
    <property type="entry name" value="TRNA (GUANINE(10)-N2)-METHYLTRANSFERASE HOMOLOG"/>
    <property type="match status" value="1"/>
</dbReference>
<evidence type="ECO:0000259" key="5">
    <source>
        <dbReference type="Pfam" id="PF01555"/>
    </source>
</evidence>
<dbReference type="AlphaFoldDB" id="A0A2A2CDM8"/>
<dbReference type="Pfam" id="PF01555">
    <property type="entry name" value="N6_N4_Mtase"/>
    <property type="match status" value="2"/>
</dbReference>